<dbReference type="GO" id="GO:0005840">
    <property type="term" value="C:ribosome"/>
    <property type="evidence" value="ECO:0007669"/>
    <property type="project" value="UniProtKB-KW"/>
</dbReference>
<dbReference type="InterPro" id="IPR005824">
    <property type="entry name" value="KOW"/>
</dbReference>
<dbReference type="GO" id="GO:0009507">
    <property type="term" value="C:chloroplast"/>
    <property type="evidence" value="ECO:0007669"/>
    <property type="project" value="UniProtKB-SubCell"/>
</dbReference>
<sequence length="106" mass="11950">MNKIKSKHVNIGDRIKIITGTQKGLIGNISSINIKKQVVTVDTVTPRIKYLKSREGGESKKVELQVPIHISNVMLWDTEANLSSKIGYKVVNNEKKRYFKKSGNLL</sequence>
<dbReference type="CDD" id="cd06089">
    <property type="entry name" value="KOW_RPL26"/>
    <property type="match status" value="1"/>
</dbReference>
<dbReference type="EMBL" id="KJ877675">
    <property type="protein sequence ID" value="AIM52717.1"/>
    <property type="molecule type" value="Genomic_DNA"/>
</dbReference>
<dbReference type="PANTHER" id="PTHR12903">
    <property type="entry name" value="MITOCHONDRIAL RIBOSOMAL PROTEIN L24"/>
    <property type="match status" value="1"/>
</dbReference>
<evidence type="ECO:0000256" key="8">
    <source>
        <dbReference type="ARBA" id="ARBA00023274"/>
    </source>
</evidence>
<gene>
    <name evidence="13" type="primary">rpl24</name>
</gene>
<dbReference type="Gene3D" id="2.30.30.30">
    <property type="match status" value="1"/>
</dbReference>
<dbReference type="NCBIfam" id="TIGR01079">
    <property type="entry name" value="rplX_bact"/>
    <property type="match status" value="1"/>
</dbReference>
<dbReference type="InterPro" id="IPR003256">
    <property type="entry name" value="Ribosomal_uL24"/>
</dbReference>
<evidence type="ECO:0000256" key="3">
    <source>
        <dbReference type="ARBA" id="ARBA00010618"/>
    </source>
</evidence>
<organism evidence="13">
    <name type="scientific">Ochromonas sp. CCMP1393</name>
    <dbReference type="NCBI Taxonomy" id="420556"/>
    <lineage>
        <taxon>Eukaryota</taxon>
        <taxon>Sar</taxon>
        <taxon>Stramenopiles</taxon>
        <taxon>Ochrophyta</taxon>
        <taxon>Chrysophyceae</taxon>
        <taxon>Chromulinales</taxon>
        <taxon>Chromulinaceae</taxon>
        <taxon>Ochromonas</taxon>
    </lineage>
</organism>
<evidence type="ECO:0000256" key="10">
    <source>
        <dbReference type="ARBA" id="ARBA00035361"/>
    </source>
</evidence>
<keyword evidence="8 11" id="KW-0687">Ribonucleoprotein</keyword>
<comment type="function">
    <text evidence="1">One of two assembly initiator proteins, it binds directly to the 5'-end of the 23S rRNA, where it nucleates assembly of the 50S subunit.</text>
</comment>
<dbReference type="Pfam" id="PF00467">
    <property type="entry name" value="KOW"/>
    <property type="match status" value="1"/>
</dbReference>
<dbReference type="GO" id="GO:0006412">
    <property type="term" value="P:translation"/>
    <property type="evidence" value="ECO:0007669"/>
    <property type="project" value="InterPro"/>
</dbReference>
<dbReference type="AlphaFoldDB" id="A0A0D3MKH6"/>
<dbReference type="InterPro" id="IPR014722">
    <property type="entry name" value="Rib_uL2_dom2"/>
</dbReference>
<dbReference type="SMART" id="SM00739">
    <property type="entry name" value="KOW"/>
    <property type="match status" value="1"/>
</dbReference>
<evidence type="ECO:0000256" key="4">
    <source>
        <dbReference type="ARBA" id="ARBA00011838"/>
    </source>
</evidence>
<evidence type="ECO:0000256" key="5">
    <source>
        <dbReference type="ARBA" id="ARBA00022528"/>
    </source>
</evidence>
<feature type="domain" description="KOW" evidence="12">
    <location>
        <begin position="8"/>
        <end position="35"/>
    </location>
</feature>
<name>A0A0D3MKH6_9STRA</name>
<comment type="similarity">
    <text evidence="3 11">Belongs to the universal ribosomal protein uL24 family.</text>
</comment>
<dbReference type="InterPro" id="IPR008991">
    <property type="entry name" value="Translation_prot_SH3-like_sf"/>
</dbReference>
<dbReference type="GO" id="GO:0003723">
    <property type="term" value="F:RNA binding"/>
    <property type="evidence" value="ECO:0007669"/>
    <property type="project" value="InterPro"/>
</dbReference>
<keyword evidence="6 13" id="KW-0934">Plastid</keyword>
<evidence type="ECO:0000256" key="11">
    <source>
        <dbReference type="RuleBase" id="RU003477"/>
    </source>
</evidence>
<reference evidence="13" key="1">
    <citation type="journal article" date="2015" name="Sci. Rep.">
        <title>Updating algal evolutionary relationships through plastid genome sequencing: did alveolate plastids emerge through endosymbiosis of an ochrophyte?</title>
        <authorList>
            <person name="Sevcikova T."/>
            <person name="Horak A."/>
            <person name="Klimes V."/>
            <person name="Zbrankova V."/>
            <person name="Demir-Hilton E."/>
            <person name="Sudek S."/>
            <person name="Jenkins J."/>
            <person name="Schmutz J."/>
            <person name="Pribyl P."/>
            <person name="Fousek J."/>
            <person name="Vlcek C."/>
            <person name="Lang B.F."/>
            <person name="Obornik M."/>
            <person name="Worden A.Z."/>
            <person name="Elias M."/>
        </authorList>
    </citation>
    <scope>NUCLEOTIDE SEQUENCE</scope>
</reference>
<evidence type="ECO:0000256" key="9">
    <source>
        <dbReference type="ARBA" id="ARBA00035282"/>
    </source>
</evidence>
<dbReference type="InterPro" id="IPR041988">
    <property type="entry name" value="Ribosomal_uL24_KOW"/>
</dbReference>
<comment type="subunit">
    <text evidence="4">Part of the 50S ribosomal subunit.</text>
</comment>
<dbReference type="GO" id="GO:0003735">
    <property type="term" value="F:structural constituent of ribosome"/>
    <property type="evidence" value="ECO:0007669"/>
    <property type="project" value="InterPro"/>
</dbReference>
<dbReference type="PROSITE" id="PS01108">
    <property type="entry name" value="RIBOSOMAL_L24"/>
    <property type="match status" value="1"/>
</dbReference>
<comment type="subcellular location">
    <subcellularLocation>
        <location evidence="2">Plastid</location>
        <location evidence="2">Chloroplast</location>
    </subcellularLocation>
</comment>
<keyword evidence="5" id="KW-0150">Chloroplast</keyword>
<geneLocation type="plastid" evidence="13"/>
<evidence type="ECO:0000256" key="2">
    <source>
        <dbReference type="ARBA" id="ARBA00004229"/>
    </source>
</evidence>
<dbReference type="Pfam" id="PF17136">
    <property type="entry name" value="ribosomal_L24"/>
    <property type="match status" value="1"/>
</dbReference>
<dbReference type="GO" id="GO:1990904">
    <property type="term" value="C:ribonucleoprotein complex"/>
    <property type="evidence" value="ECO:0007669"/>
    <property type="project" value="UniProtKB-KW"/>
</dbReference>
<accession>A0A0D3MKH6</accession>
<protein>
    <recommendedName>
        <fullName evidence="9">Large ribosomal subunit protein uL24c</fullName>
    </recommendedName>
    <alternativeName>
        <fullName evidence="10">50S ribosomal protein L24, chloroplastic</fullName>
    </alternativeName>
</protein>
<evidence type="ECO:0000256" key="1">
    <source>
        <dbReference type="ARBA" id="ARBA00004072"/>
    </source>
</evidence>
<dbReference type="InterPro" id="IPR005825">
    <property type="entry name" value="Ribosomal_uL24_CS"/>
</dbReference>
<dbReference type="SUPFAM" id="SSF50104">
    <property type="entry name" value="Translation proteins SH3-like domain"/>
    <property type="match status" value="1"/>
</dbReference>
<evidence type="ECO:0000313" key="13">
    <source>
        <dbReference type="EMBL" id="AIM52717.1"/>
    </source>
</evidence>
<proteinExistence type="inferred from homology"/>
<evidence type="ECO:0000256" key="7">
    <source>
        <dbReference type="ARBA" id="ARBA00022980"/>
    </source>
</evidence>
<keyword evidence="7 11" id="KW-0689">Ribosomal protein</keyword>
<evidence type="ECO:0000259" key="12">
    <source>
        <dbReference type="SMART" id="SM00739"/>
    </source>
</evidence>
<evidence type="ECO:0000256" key="6">
    <source>
        <dbReference type="ARBA" id="ARBA00022640"/>
    </source>
</evidence>
<dbReference type="HAMAP" id="MF_01326_B">
    <property type="entry name" value="Ribosomal_uL24_B"/>
    <property type="match status" value="1"/>
</dbReference>
<dbReference type="InterPro" id="IPR057264">
    <property type="entry name" value="Ribosomal_uL24_C"/>
</dbReference>